<dbReference type="InterPro" id="IPR047216">
    <property type="entry name" value="Endonuclease_DUF559_bact"/>
</dbReference>
<keyword evidence="2" id="KW-0255">Endonuclease</keyword>
<sequence length="121" mass="14623">MTNSKRWRASKEIQNRARELRKNMTSAEKKLWNILRAKQLDGLYFRRQHAIGTYIVDFFCAKEKLIVEVDGGSHLEQVEYDQERTRWLEDEKGYRLIRFTNDDIYKNINEIAERIREAVKK</sequence>
<dbReference type="InterPro" id="IPR007569">
    <property type="entry name" value="DUF559"/>
</dbReference>
<comment type="caution">
    <text evidence="2">The sequence shown here is derived from an EMBL/GenBank/DDBJ whole genome shotgun (WGS) entry which is preliminary data.</text>
</comment>
<dbReference type="Proteomes" id="UP000614469">
    <property type="component" value="Unassembled WGS sequence"/>
</dbReference>
<dbReference type="SUPFAM" id="SSF52980">
    <property type="entry name" value="Restriction endonuclease-like"/>
    <property type="match status" value="1"/>
</dbReference>
<evidence type="ECO:0000313" key="2">
    <source>
        <dbReference type="EMBL" id="MBC8334201.1"/>
    </source>
</evidence>
<evidence type="ECO:0000259" key="1">
    <source>
        <dbReference type="Pfam" id="PF04480"/>
    </source>
</evidence>
<dbReference type="AlphaFoldDB" id="A0A8J6NJV6"/>
<name>A0A8J6NJV6_9CHLR</name>
<dbReference type="CDD" id="cd01038">
    <property type="entry name" value="Endonuclease_DUF559"/>
    <property type="match status" value="1"/>
</dbReference>
<dbReference type="Pfam" id="PF04480">
    <property type="entry name" value="DUF559"/>
    <property type="match status" value="1"/>
</dbReference>
<evidence type="ECO:0000313" key="3">
    <source>
        <dbReference type="Proteomes" id="UP000614469"/>
    </source>
</evidence>
<dbReference type="GO" id="GO:0004519">
    <property type="term" value="F:endonuclease activity"/>
    <property type="evidence" value="ECO:0007669"/>
    <property type="project" value="UniProtKB-KW"/>
</dbReference>
<proteinExistence type="predicted"/>
<dbReference type="PANTHER" id="PTHR38590">
    <property type="entry name" value="BLL0828 PROTEIN"/>
    <property type="match status" value="1"/>
</dbReference>
<accession>A0A8J6NJV6</accession>
<feature type="domain" description="DUF559" evidence="1">
    <location>
        <begin position="12"/>
        <end position="119"/>
    </location>
</feature>
<gene>
    <name evidence="2" type="ORF">H8E29_02960</name>
</gene>
<dbReference type="EMBL" id="JACNJN010000053">
    <property type="protein sequence ID" value="MBC8334201.1"/>
    <property type="molecule type" value="Genomic_DNA"/>
</dbReference>
<organism evidence="2 3">
    <name type="scientific">Candidatus Desulfolinea nitratireducens</name>
    <dbReference type="NCBI Taxonomy" id="2841698"/>
    <lineage>
        <taxon>Bacteria</taxon>
        <taxon>Bacillati</taxon>
        <taxon>Chloroflexota</taxon>
        <taxon>Anaerolineae</taxon>
        <taxon>Anaerolineales</taxon>
        <taxon>Anaerolineales incertae sedis</taxon>
        <taxon>Candidatus Desulfolinea</taxon>
    </lineage>
</organism>
<protein>
    <submittedName>
        <fullName evidence="2">Endonuclease domain-containing protein</fullName>
    </submittedName>
</protein>
<reference evidence="2 3" key="1">
    <citation type="submission" date="2020-08" db="EMBL/GenBank/DDBJ databases">
        <title>Bridging the membrane lipid divide: bacteria of the FCB group superphylum have the potential to synthesize archaeal ether lipids.</title>
        <authorList>
            <person name="Villanueva L."/>
            <person name="Von Meijenfeldt F.A.B."/>
            <person name="Westbye A.B."/>
            <person name="Yadav S."/>
            <person name="Hopmans E.C."/>
            <person name="Dutilh B.E."/>
            <person name="Sinninghe Damste J.S."/>
        </authorList>
    </citation>
    <scope>NUCLEOTIDE SEQUENCE [LARGE SCALE GENOMIC DNA]</scope>
    <source>
        <strain evidence="2">NIOZ-UU36</strain>
    </source>
</reference>
<dbReference type="PANTHER" id="PTHR38590:SF1">
    <property type="entry name" value="BLL0828 PROTEIN"/>
    <property type="match status" value="1"/>
</dbReference>
<keyword evidence="2" id="KW-0540">Nuclease</keyword>
<dbReference type="Gene3D" id="3.40.960.10">
    <property type="entry name" value="VSR Endonuclease"/>
    <property type="match status" value="1"/>
</dbReference>
<dbReference type="InterPro" id="IPR011335">
    <property type="entry name" value="Restrct_endonuc-II-like"/>
</dbReference>
<keyword evidence="2" id="KW-0378">Hydrolase</keyword>